<dbReference type="Proteomes" id="UP000240419">
    <property type="component" value="Unassembled WGS sequence"/>
</dbReference>
<dbReference type="InterPro" id="IPR012340">
    <property type="entry name" value="NA-bd_OB-fold"/>
</dbReference>
<protein>
    <recommendedName>
        <fullName evidence="8">Aspartate--tRNA ligase</fullName>
        <ecNumber evidence="8">6.1.1.12</ecNumber>
    </recommendedName>
    <alternativeName>
        <fullName evidence="8">Aspartyl-tRNA synthetase</fullName>
        <shortName evidence="8">AspRS</shortName>
    </alternativeName>
</protein>
<dbReference type="InterPro" id="IPR047090">
    <property type="entry name" value="AspRS_core"/>
</dbReference>
<evidence type="ECO:0000256" key="4">
    <source>
        <dbReference type="ARBA" id="ARBA00022741"/>
    </source>
</evidence>
<keyword evidence="5 8" id="KW-0067">ATP-binding</keyword>
<evidence type="ECO:0000313" key="11">
    <source>
        <dbReference type="Proteomes" id="UP000240419"/>
    </source>
</evidence>
<comment type="caution">
    <text evidence="8">Lacks conserved residue(s) required for the propagation of feature annotation.</text>
</comment>
<evidence type="ECO:0000256" key="2">
    <source>
        <dbReference type="ARBA" id="ARBA00022490"/>
    </source>
</evidence>
<dbReference type="InterPro" id="IPR006195">
    <property type="entry name" value="aa-tRNA-synth_II"/>
</dbReference>
<keyword evidence="6 8" id="KW-0648">Protein biosynthesis</keyword>
<reference evidence="10 11" key="1">
    <citation type="submission" date="2018-03" db="EMBL/GenBank/DDBJ databases">
        <title>Brevisbacillus phylogenomics.</title>
        <authorList>
            <person name="Dunlap C."/>
        </authorList>
    </citation>
    <scope>NUCLEOTIDE SEQUENCE [LARGE SCALE GENOMIC DNA]</scope>
    <source>
        <strain evidence="10 11">NRRL NRS-1210</strain>
    </source>
</reference>
<name>A0A2P7V760_9BACL</name>
<comment type="catalytic activity">
    <reaction evidence="8">
        <text>tRNA(Asp) + L-aspartate + ATP = L-aspartyl-tRNA(Asp) + AMP + diphosphate</text>
        <dbReference type="Rhea" id="RHEA:19649"/>
        <dbReference type="Rhea" id="RHEA-COMP:9660"/>
        <dbReference type="Rhea" id="RHEA-COMP:9678"/>
        <dbReference type="ChEBI" id="CHEBI:29991"/>
        <dbReference type="ChEBI" id="CHEBI:30616"/>
        <dbReference type="ChEBI" id="CHEBI:33019"/>
        <dbReference type="ChEBI" id="CHEBI:78442"/>
        <dbReference type="ChEBI" id="CHEBI:78516"/>
        <dbReference type="ChEBI" id="CHEBI:456215"/>
        <dbReference type="EC" id="6.1.1.12"/>
    </reaction>
</comment>
<dbReference type="CDD" id="cd00777">
    <property type="entry name" value="AspRS_core"/>
    <property type="match status" value="1"/>
</dbReference>
<dbReference type="AlphaFoldDB" id="A0A2P7V760"/>
<dbReference type="InterPro" id="IPR004364">
    <property type="entry name" value="Aa-tRNA-synt_II"/>
</dbReference>
<feature type="binding site" evidence="8">
    <location>
        <position position="451"/>
    </location>
    <ligand>
        <name>L-aspartate</name>
        <dbReference type="ChEBI" id="CHEBI:29991"/>
    </ligand>
</feature>
<dbReference type="InterPro" id="IPR004365">
    <property type="entry name" value="NA-bd_OB_tRNA"/>
</dbReference>
<feature type="binding site" evidence="8">
    <location>
        <position position="233"/>
    </location>
    <ligand>
        <name>ATP</name>
        <dbReference type="ChEBI" id="CHEBI:30616"/>
    </ligand>
</feature>
<feature type="binding site" evidence="8">
    <location>
        <position position="492"/>
    </location>
    <ligand>
        <name>L-aspartate</name>
        <dbReference type="ChEBI" id="CHEBI:29991"/>
    </ligand>
</feature>
<dbReference type="SUPFAM" id="SSF55681">
    <property type="entry name" value="Class II aaRS and biotin synthetases"/>
    <property type="match status" value="1"/>
</dbReference>
<dbReference type="InterPro" id="IPR004115">
    <property type="entry name" value="GAD-like_sf"/>
</dbReference>
<dbReference type="CDD" id="cd04317">
    <property type="entry name" value="EcAspRS_like_N"/>
    <property type="match status" value="1"/>
</dbReference>
<dbReference type="NCBIfam" id="NF001750">
    <property type="entry name" value="PRK00476.1"/>
    <property type="match status" value="1"/>
</dbReference>
<feature type="binding site" evidence="8">
    <location>
        <position position="178"/>
    </location>
    <ligand>
        <name>L-aspartate</name>
        <dbReference type="ChEBI" id="CHEBI:29991"/>
    </ligand>
</feature>
<dbReference type="GO" id="GO:0016740">
    <property type="term" value="F:transferase activity"/>
    <property type="evidence" value="ECO:0007669"/>
    <property type="project" value="UniProtKB-ARBA"/>
</dbReference>
<dbReference type="NCBIfam" id="TIGR00459">
    <property type="entry name" value="aspS_bact"/>
    <property type="match status" value="1"/>
</dbReference>
<gene>
    <name evidence="8" type="primary">aspS</name>
    <name evidence="10" type="ORF">C7R93_13610</name>
</gene>
<feature type="binding site" evidence="8">
    <location>
        <begin position="224"/>
        <end position="226"/>
    </location>
    <ligand>
        <name>ATP</name>
        <dbReference type="ChEBI" id="CHEBI:30616"/>
    </ligand>
</feature>
<dbReference type="SUPFAM" id="SSF55261">
    <property type="entry name" value="GAD domain-like"/>
    <property type="match status" value="1"/>
</dbReference>
<evidence type="ECO:0000256" key="8">
    <source>
        <dbReference type="HAMAP-Rule" id="MF_00044"/>
    </source>
</evidence>
<dbReference type="Gene3D" id="3.30.930.10">
    <property type="entry name" value="Bira Bifunctional Protein, Domain 2"/>
    <property type="match status" value="1"/>
</dbReference>
<evidence type="ECO:0000256" key="5">
    <source>
        <dbReference type="ARBA" id="ARBA00022840"/>
    </source>
</evidence>
<comment type="similarity">
    <text evidence="1 8">Belongs to the class-II aminoacyl-tRNA synthetase family. Type 1 subfamily.</text>
</comment>
<evidence type="ECO:0000256" key="1">
    <source>
        <dbReference type="ARBA" id="ARBA00006303"/>
    </source>
</evidence>
<dbReference type="Pfam" id="PF02938">
    <property type="entry name" value="GAD"/>
    <property type="match status" value="1"/>
</dbReference>
<feature type="region of interest" description="Aspartate" evidence="8">
    <location>
        <begin position="202"/>
        <end position="205"/>
    </location>
</feature>
<keyword evidence="3 8" id="KW-0436">Ligase</keyword>
<dbReference type="GO" id="GO:0004815">
    <property type="term" value="F:aspartate-tRNA ligase activity"/>
    <property type="evidence" value="ECO:0007669"/>
    <property type="project" value="UniProtKB-UniRule"/>
</dbReference>
<evidence type="ECO:0000256" key="7">
    <source>
        <dbReference type="ARBA" id="ARBA00023146"/>
    </source>
</evidence>
<dbReference type="Gene3D" id="2.40.50.140">
    <property type="entry name" value="Nucleic acid-binding proteins"/>
    <property type="match status" value="1"/>
</dbReference>
<feature type="binding site" evidence="8">
    <location>
        <position position="224"/>
    </location>
    <ligand>
        <name>L-aspartate</name>
        <dbReference type="ChEBI" id="CHEBI:29991"/>
    </ligand>
</feature>
<dbReference type="PANTHER" id="PTHR22594:SF5">
    <property type="entry name" value="ASPARTATE--TRNA LIGASE, MITOCHONDRIAL"/>
    <property type="match status" value="1"/>
</dbReference>
<dbReference type="GO" id="GO:0005524">
    <property type="term" value="F:ATP binding"/>
    <property type="evidence" value="ECO:0007669"/>
    <property type="project" value="UniProtKB-UniRule"/>
</dbReference>
<sequence>MSWQYRTVHGGEVTTAHVGQEVVLNGWVQKRRDLGGVIFIDFRDRTGIVQIVFNPEYNKEAWEAADKVRSEYVLVVKGKVVNRAPEAINPKLKTGEVEVHISEIEILNDAKTPPFLIEDEIEVDEQVRLKYRYLDLRRPEMQRSLILRSKAAKAFRDYLDENNFLEIETPILQKSTPEGARDYLVPSRVHPGEFYALPQSPQLFKQLLMVSGLERYYQIARCFRDEDLRADRQPEFTQIDIETSFLSMEEILPMMEKMVAHVFKQTVGVDVPTPFPRLTYADAMARYGSDKPDVRFGMELTDVSDLVATSDFKVFAAAVAGGGQVKAINAKGCGHYSRKEADDLGKFASRYGAKGLAWIGFKDGEIKGPIAKFFKEEEINEMKARLAVEEGDLLLFVADKPKVVADALGALRSKLGAELGLIDQSKFAFLWVVDFPLVEWDEDAKRYVALHHPFTRPKDEDLHLFDTDPGQMRAQAYDMVLNGYELGGGSMRIFKRDVQEKMFTALGFSPEEARKQFGFLMDAFEYGTPPHGGIALGLDRLIMLLAGRTNLREVIAFPKTASASDLMVNAPDVVDVKQLKELSIATIVTEEEKVEA</sequence>
<keyword evidence="7 8" id="KW-0030">Aminoacyl-tRNA synthetase</keyword>
<dbReference type="PANTHER" id="PTHR22594">
    <property type="entry name" value="ASPARTYL/LYSYL-TRNA SYNTHETASE"/>
    <property type="match status" value="1"/>
</dbReference>
<proteinExistence type="inferred from homology"/>
<dbReference type="Pfam" id="PF00152">
    <property type="entry name" value="tRNA-synt_2"/>
    <property type="match status" value="1"/>
</dbReference>
<dbReference type="PROSITE" id="PS50862">
    <property type="entry name" value="AA_TRNA_LIGASE_II"/>
    <property type="match status" value="1"/>
</dbReference>
<dbReference type="GO" id="GO:0006422">
    <property type="term" value="P:aspartyl-tRNA aminoacylation"/>
    <property type="evidence" value="ECO:0007669"/>
    <property type="project" value="UniProtKB-UniRule"/>
</dbReference>
<evidence type="ECO:0000256" key="6">
    <source>
        <dbReference type="ARBA" id="ARBA00022917"/>
    </source>
</evidence>
<dbReference type="InterPro" id="IPR047089">
    <property type="entry name" value="Asp-tRNA-ligase_1_N"/>
</dbReference>
<evidence type="ECO:0000259" key="9">
    <source>
        <dbReference type="PROSITE" id="PS50862"/>
    </source>
</evidence>
<dbReference type="InterPro" id="IPR029351">
    <property type="entry name" value="GAD_dom"/>
</dbReference>
<dbReference type="EMBL" id="PXZM01000022">
    <property type="protein sequence ID" value="PSJ95051.1"/>
    <property type="molecule type" value="Genomic_DNA"/>
</dbReference>
<dbReference type="PRINTS" id="PR01042">
    <property type="entry name" value="TRNASYNTHASP"/>
</dbReference>
<dbReference type="GO" id="GO:0005737">
    <property type="term" value="C:cytoplasm"/>
    <property type="evidence" value="ECO:0007669"/>
    <property type="project" value="UniProtKB-SubCell"/>
</dbReference>
<keyword evidence="11" id="KW-1185">Reference proteome</keyword>
<accession>A0A2P7V760</accession>
<keyword evidence="2 8" id="KW-0963">Cytoplasm</keyword>
<dbReference type="Gene3D" id="3.30.1360.30">
    <property type="entry name" value="GAD-like domain"/>
    <property type="match status" value="1"/>
</dbReference>
<feature type="domain" description="Aminoacyl-transfer RNA synthetases class-II family profile" evidence="9">
    <location>
        <begin position="147"/>
        <end position="558"/>
    </location>
</feature>
<dbReference type="InterPro" id="IPR002312">
    <property type="entry name" value="Asp/Asn-tRNA-synth_IIb"/>
</dbReference>
<dbReference type="InterPro" id="IPR045864">
    <property type="entry name" value="aa-tRNA-synth_II/BPL/LPL"/>
</dbReference>
<comment type="function">
    <text evidence="8">Catalyzes the attachment of L-aspartate to tRNA(Asp) in a two-step reaction: L-aspartate is first activated by ATP to form Asp-AMP and then transferred to the acceptor end of tRNA(Asp).</text>
</comment>
<comment type="subunit">
    <text evidence="8">Homodimer.</text>
</comment>
<feature type="binding site" evidence="8">
    <location>
        <position position="485"/>
    </location>
    <ligand>
        <name>ATP</name>
        <dbReference type="ChEBI" id="CHEBI:30616"/>
    </ligand>
</feature>
<dbReference type="GO" id="GO:0003676">
    <property type="term" value="F:nucleic acid binding"/>
    <property type="evidence" value="ECO:0007669"/>
    <property type="project" value="InterPro"/>
</dbReference>
<comment type="caution">
    <text evidence="10">The sequence shown here is derived from an EMBL/GenBank/DDBJ whole genome shotgun (WGS) entry which is preliminary data.</text>
</comment>
<dbReference type="EC" id="6.1.1.12" evidence="8"/>
<dbReference type="SUPFAM" id="SSF50249">
    <property type="entry name" value="Nucleic acid-binding proteins"/>
    <property type="match status" value="1"/>
</dbReference>
<dbReference type="InterPro" id="IPR004524">
    <property type="entry name" value="Asp-tRNA-ligase_1"/>
</dbReference>
<evidence type="ECO:0000313" key="10">
    <source>
        <dbReference type="EMBL" id="PSJ95051.1"/>
    </source>
</evidence>
<dbReference type="HAMAP" id="MF_00044">
    <property type="entry name" value="Asp_tRNA_synth_type1"/>
    <property type="match status" value="1"/>
</dbReference>
<evidence type="ECO:0000256" key="3">
    <source>
        <dbReference type="ARBA" id="ARBA00022598"/>
    </source>
</evidence>
<dbReference type="Pfam" id="PF01336">
    <property type="entry name" value="tRNA_anti-codon"/>
    <property type="match status" value="1"/>
</dbReference>
<dbReference type="RefSeq" id="WP_106839320.1">
    <property type="nucleotide sequence ID" value="NZ_JARMEZ010000023.1"/>
</dbReference>
<keyword evidence="4 8" id="KW-0547">Nucleotide-binding</keyword>
<organism evidence="10 11">
    <name type="scientific">Brevibacillus fortis</name>
    <dbReference type="NCBI Taxonomy" id="2126352"/>
    <lineage>
        <taxon>Bacteria</taxon>
        <taxon>Bacillati</taxon>
        <taxon>Bacillota</taxon>
        <taxon>Bacilli</taxon>
        <taxon>Bacillales</taxon>
        <taxon>Paenibacillaceae</taxon>
        <taxon>Brevibacillus</taxon>
    </lineage>
</organism>
<dbReference type="GO" id="GO:0140096">
    <property type="term" value="F:catalytic activity, acting on a protein"/>
    <property type="evidence" value="ECO:0007669"/>
    <property type="project" value="UniProtKB-ARBA"/>
</dbReference>
<feature type="binding site" evidence="8">
    <location>
        <begin position="537"/>
        <end position="540"/>
    </location>
    <ligand>
        <name>ATP</name>
        <dbReference type="ChEBI" id="CHEBI:30616"/>
    </ligand>
</feature>
<dbReference type="OrthoDB" id="9802326at2"/>
<comment type="subcellular location">
    <subcellularLocation>
        <location evidence="8">Cytoplasm</location>
    </subcellularLocation>
</comment>